<dbReference type="GeneID" id="36326281"/>
<dbReference type="OrthoDB" id="2631524at2759"/>
<feature type="compositionally biased region" description="Acidic residues" evidence="2">
    <location>
        <begin position="884"/>
        <end position="893"/>
    </location>
</feature>
<sequence>MLNQRRVYCWKAHNSLALQQMNIQLAVREYARNQLDVVIRETGKPLWTHTTLEDLRKEDPLVRLGRKDALVKRFPGLLSGPHGASLRDNAWLPITVIRMTFSRSELETPYDTDLEICTVYWRHPMQLIALSFYNNHIDKSAIIEHFVVDGASTPLFSSAQSSSRTGASFIAASQRIFQDIEASTKNAGPVIKSLKTGVSFRVGHTIGELHWRQNEGMEPQVQVRVNDLTPVSLTALRASPNGNEGTQSLSADWDTFGEIIAHMLSSKAKRTREKTIIDLYELRAKLSMSTKLVGKCTEPSHESSFITSDEVVVTVVGLPSTLTPESVFSGVFGFILPLRVWRISAGGRHCPTIQFYKPALSPPVMGSAAEKPAFYHRYLLVPDGIILNRLGLNYIGDLLITDDKRAVVTSGPLFAEFKHYLSAAMDRTIRSKSDLASEIALDILTDNGLAETSLSRILSPLDENDSDAYRTVFCKAFLVLDKISSPDTPIYPFATEGEDLIKELGMTAIQVSTHIRAILKKSGAFPDIQTYATSLLLQAPVCGDDIPYSDCLRRALADLTQTAGVLSIRQYCFSYPTIVWDKESGTFVSGIPAHCDVHPDTSCACWVGPYLHDAISSWESGASRKPISKAALFRVYSQYVQHIKMGNIATEQTTSRRLSTGPRLATEDNGSDSLEYIDPDTAPLLDEFVAFRPPPLSTSNSTTVVADGSHLSPTFLSNLGHQGGNPKSPPIIADENDTFVGMDALLQDVRSRVLSYVRANTAKERQDTHRRVEELRAEITDLQLLATQHRSERENQLQVLETKERAIMERDLLLDQRHAALQEKDGRLAQLKQSLRALSRRNQKLEADVKHLEERDRERTRKLQEELAGLQQRLSFVFDKREDMEDGEAEEQDEPPRKRQRA</sequence>
<gene>
    <name evidence="3" type="ORF">POSPLADRAFT_1061020</name>
</gene>
<evidence type="ECO:0000256" key="2">
    <source>
        <dbReference type="SAM" id="MobiDB-lite"/>
    </source>
</evidence>
<keyword evidence="4" id="KW-1185">Reference proteome</keyword>
<dbReference type="AlphaFoldDB" id="A0A1X6MNE4"/>
<accession>A0A1X6MNE4</accession>
<feature type="region of interest" description="Disordered" evidence="2">
    <location>
        <begin position="877"/>
        <end position="902"/>
    </location>
</feature>
<dbReference type="EMBL" id="KZ110606">
    <property type="protein sequence ID" value="OSX57937.1"/>
    <property type="molecule type" value="Genomic_DNA"/>
</dbReference>
<proteinExistence type="predicted"/>
<name>A0A1X6MNE4_9APHY</name>
<reference evidence="3 4" key="1">
    <citation type="submission" date="2017-04" db="EMBL/GenBank/DDBJ databases">
        <title>Genome Sequence of the Model Brown-Rot Fungus Postia placenta SB12.</title>
        <authorList>
            <consortium name="DOE Joint Genome Institute"/>
            <person name="Gaskell J."/>
            <person name="Kersten P."/>
            <person name="Larrondo L.F."/>
            <person name="Canessa P."/>
            <person name="Martinez D."/>
            <person name="Hibbett D."/>
            <person name="Schmoll M."/>
            <person name="Kubicek C.P."/>
            <person name="Martinez A.T."/>
            <person name="Yadav J."/>
            <person name="Master E."/>
            <person name="Magnuson J.K."/>
            <person name="James T."/>
            <person name="Yaver D."/>
            <person name="Berka R."/>
            <person name="Labutti K."/>
            <person name="Lipzen A."/>
            <person name="Aerts A."/>
            <person name="Barry K."/>
            <person name="Henrissat B."/>
            <person name="Blanchette R."/>
            <person name="Grigoriev I."/>
            <person name="Cullen D."/>
        </authorList>
    </citation>
    <scope>NUCLEOTIDE SEQUENCE [LARGE SCALE GENOMIC DNA]</scope>
    <source>
        <strain evidence="3 4">MAD-698-R-SB12</strain>
    </source>
</reference>
<evidence type="ECO:0000313" key="4">
    <source>
        <dbReference type="Proteomes" id="UP000194127"/>
    </source>
</evidence>
<feature type="coiled-coil region" evidence="1">
    <location>
        <begin position="758"/>
        <end position="792"/>
    </location>
</feature>
<dbReference type="RefSeq" id="XP_024334731.1">
    <property type="nucleotide sequence ID" value="XM_024481331.1"/>
</dbReference>
<organism evidence="3 4">
    <name type="scientific">Postia placenta MAD-698-R-SB12</name>
    <dbReference type="NCBI Taxonomy" id="670580"/>
    <lineage>
        <taxon>Eukaryota</taxon>
        <taxon>Fungi</taxon>
        <taxon>Dikarya</taxon>
        <taxon>Basidiomycota</taxon>
        <taxon>Agaricomycotina</taxon>
        <taxon>Agaricomycetes</taxon>
        <taxon>Polyporales</taxon>
        <taxon>Adustoporiaceae</taxon>
        <taxon>Rhodonia</taxon>
    </lineage>
</organism>
<dbReference type="Proteomes" id="UP000194127">
    <property type="component" value="Unassembled WGS sequence"/>
</dbReference>
<evidence type="ECO:0000256" key="1">
    <source>
        <dbReference type="SAM" id="Coils"/>
    </source>
</evidence>
<evidence type="ECO:0000313" key="3">
    <source>
        <dbReference type="EMBL" id="OSX57937.1"/>
    </source>
</evidence>
<feature type="region of interest" description="Disordered" evidence="2">
    <location>
        <begin position="652"/>
        <end position="673"/>
    </location>
</feature>
<feature type="coiled-coil region" evidence="1">
    <location>
        <begin position="821"/>
        <end position="873"/>
    </location>
</feature>
<keyword evidence="1" id="KW-0175">Coiled coil</keyword>
<protein>
    <submittedName>
        <fullName evidence="3">Uncharacterized protein</fullName>
    </submittedName>
</protein>